<evidence type="ECO:0000313" key="2">
    <source>
        <dbReference type="EMBL" id="ULN52971.1"/>
    </source>
</evidence>
<dbReference type="Proteomes" id="UP001055200">
    <property type="component" value="Chromosome"/>
</dbReference>
<evidence type="ECO:0000259" key="1">
    <source>
        <dbReference type="Pfam" id="PF12680"/>
    </source>
</evidence>
<dbReference type="RefSeq" id="WP_240171230.1">
    <property type="nucleotide sequence ID" value="NZ_CP092365.1"/>
</dbReference>
<proteinExistence type="predicted"/>
<keyword evidence="3" id="KW-1185">Reference proteome</keyword>
<dbReference type="Gene3D" id="3.10.450.50">
    <property type="match status" value="1"/>
</dbReference>
<dbReference type="InterPro" id="IPR032710">
    <property type="entry name" value="NTF2-like_dom_sf"/>
</dbReference>
<dbReference type="EMBL" id="CP092365">
    <property type="protein sequence ID" value="ULN52971.1"/>
    <property type="molecule type" value="Genomic_DNA"/>
</dbReference>
<organism evidence="2 3">
    <name type="scientific">Mycolicibacillus parakoreensis</name>
    <dbReference type="NCBI Taxonomy" id="1069221"/>
    <lineage>
        <taxon>Bacteria</taxon>
        <taxon>Bacillati</taxon>
        <taxon>Actinomycetota</taxon>
        <taxon>Actinomycetes</taxon>
        <taxon>Mycobacteriales</taxon>
        <taxon>Mycobacteriaceae</taxon>
        <taxon>Mycolicibacillus</taxon>
    </lineage>
</organism>
<feature type="domain" description="SnoaL-like" evidence="1">
    <location>
        <begin position="13"/>
        <end position="115"/>
    </location>
</feature>
<accession>A0ABY3U2Q9</accession>
<name>A0ABY3U2Q9_9MYCO</name>
<dbReference type="SUPFAM" id="SSF54427">
    <property type="entry name" value="NTF2-like"/>
    <property type="match status" value="1"/>
</dbReference>
<protein>
    <submittedName>
        <fullName evidence="2">Nuclear transport factor 2 family protein</fullName>
    </submittedName>
</protein>
<dbReference type="InterPro" id="IPR037401">
    <property type="entry name" value="SnoaL-like"/>
</dbReference>
<evidence type="ECO:0000313" key="3">
    <source>
        <dbReference type="Proteomes" id="UP001055200"/>
    </source>
</evidence>
<sequence>MAVSRTTVGEVLETYLRAWRTQDPELIVTIFTPAAIYHERVLDEPVRGHAGIRAYWQSKVVERQANIDARLLHVYLDGATAIAEWEAHFDDLAAGCRKRMREVALLEFDGQRIASLREYWASARLGPLGDTGPG</sequence>
<reference evidence="2" key="1">
    <citation type="submission" date="2022-08" db="EMBL/GenBank/DDBJ databases">
        <title>Complete genome sequence of 14 non-tuberculosis mycobacteria type-strains.</title>
        <authorList>
            <person name="Igarashi Y."/>
            <person name="Osugi A."/>
            <person name="Mitarai S."/>
        </authorList>
    </citation>
    <scope>NUCLEOTIDE SEQUENCE</scope>
    <source>
        <strain evidence="2">DSM 45575</strain>
    </source>
</reference>
<gene>
    <name evidence="2" type="ORF">MIU77_00840</name>
</gene>
<dbReference type="Pfam" id="PF12680">
    <property type="entry name" value="SnoaL_2"/>
    <property type="match status" value="1"/>
</dbReference>